<reference evidence="2" key="1">
    <citation type="submission" date="2022-11" db="UniProtKB">
        <authorList>
            <consortium name="WormBaseParasite"/>
        </authorList>
    </citation>
    <scope>IDENTIFICATION</scope>
</reference>
<sequence length="511" mass="56601">MNKKKGCICISVSIVLLLIAVAIAVTLVLVLRKHKKDETPSLDDVISDNSTFPDGSYQISVESLKSGPAEHAPLFVNVSMLNDLGVTTDNSSFVAETNRLSYFFVRLPPESSNKVTNARIKRQATIINGSIGIRFGNSEIINVIPLNLSTIVNSGVRFSGMLPDNSQVYQLEVRMADAMCSNNIVGSCSIVNWTPYSISNDNIGSQASFVNELPVACGSQCDADANSPCATSCSTCDGQQVAGADTPVTRRYRMNTTAAQYIQFSYQTYEVKDRIIVSYEGKNLFDSGCVGTGTTRYFPISYNGTSKELRVDVEPNCKGTTGTAWDFTLPCAADCQNCNKYKCLDDSKAHCGPQGYLMGYGLYFCNRYYEYYNNFNADGQAFIDCVRPKLLDFIDDYINQVSGKVDCGDLYNKAFDSHVQIYADCNFCYIFYFNPVQITKVIYQSIVGSKITLDAWKQIVTMVAKCNEVYAQDGLQAFCRKFPNTPCICTSCSIMQKYLCEEFPNLTWICS</sequence>
<dbReference type="Proteomes" id="UP000887576">
    <property type="component" value="Unplaced"/>
</dbReference>
<proteinExistence type="predicted"/>
<accession>A0AC34QSR9</accession>
<name>A0AC34QSR9_9BILA</name>
<organism evidence="1 2">
    <name type="scientific">Panagrolaimus sp. JU765</name>
    <dbReference type="NCBI Taxonomy" id="591449"/>
    <lineage>
        <taxon>Eukaryota</taxon>
        <taxon>Metazoa</taxon>
        <taxon>Ecdysozoa</taxon>
        <taxon>Nematoda</taxon>
        <taxon>Chromadorea</taxon>
        <taxon>Rhabditida</taxon>
        <taxon>Tylenchina</taxon>
        <taxon>Panagrolaimomorpha</taxon>
        <taxon>Panagrolaimoidea</taxon>
        <taxon>Panagrolaimidae</taxon>
        <taxon>Panagrolaimus</taxon>
    </lineage>
</organism>
<dbReference type="WBParaSite" id="JU765_v2.g1900.t1">
    <property type="protein sequence ID" value="JU765_v2.g1900.t1"/>
    <property type="gene ID" value="JU765_v2.g1900"/>
</dbReference>
<evidence type="ECO:0000313" key="1">
    <source>
        <dbReference type="Proteomes" id="UP000887576"/>
    </source>
</evidence>
<protein>
    <submittedName>
        <fullName evidence="2">Uncharacterized protein</fullName>
    </submittedName>
</protein>
<evidence type="ECO:0000313" key="2">
    <source>
        <dbReference type="WBParaSite" id="JU765_v2.g1900.t1"/>
    </source>
</evidence>